<feature type="compositionally biased region" description="Polar residues" evidence="2">
    <location>
        <begin position="114"/>
        <end position="128"/>
    </location>
</feature>
<dbReference type="Gene3D" id="4.10.60.10">
    <property type="entry name" value="Zinc finger, CCHC-type"/>
    <property type="match status" value="1"/>
</dbReference>
<keyword evidence="1" id="KW-0479">Metal-binding</keyword>
<dbReference type="GO" id="GO:0003676">
    <property type="term" value="F:nucleic acid binding"/>
    <property type="evidence" value="ECO:0007669"/>
    <property type="project" value="InterPro"/>
</dbReference>
<dbReference type="SMART" id="SM00343">
    <property type="entry name" value="ZnF_C2HC"/>
    <property type="match status" value="1"/>
</dbReference>
<name>Q7XVW3_ORYSJ</name>
<dbReference type="PANTHER" id="PTHR47592">
    <property type="entry name" value="PBF68 PROTEIN"/>
    <property type="match status" value="1"/>
</dbReference>
<organism evidence="4 5">
    <name type="scientific">Oryza sativa subsp. japonica</name>
    <name type="common">Rice</name>
    <dbReference type="NCBI Taxonomy" id="39947"/>
    <lineage>
        <taxon>Eukaryota</taxon>
        <taxon>Viridiplantae</taxon>
        <taxon>Streptophyta</taxon>
        <taxon>Embryophyta</taxon>
        <taxon>Tracheophyta</taxon>
        <taxon>Spermatophyta</taxon>
        <taxon>Magnoliopsida</taxon>
        <taxon>Liliopsida</taxon>
        <taxon>Poales</taxon>
        <taxon>Poaceae</taxon>
        <taxon>BOP clade</taxon>
        <taxon>Oryzoideae</taxon>
        <taxon>Oryzeae</taxon>
        <taxon>Oryzinae</taxon>
        <taxon>Oryza</taxon>
        <taxon>Oryza sativa</taxon>
    </lineage>
</organism>
<sequence>MGATLKILEDNKNNARQEGKACRFTTHVDIMAECRRDEMANLSIFVLCPRPTSPDNILAKADKAAVINSFHLSMTDEDLTGRLLTVDDHPDSDGEDAGQVLFSEKEAPAHSNKEAGQNSAGGRASSSRQPHRSRRERDGNGSDGKSGSSQAANRNVSKDKCRYCGKLGHWAKDCCKAKRDREKLAQANLLITEPAQAADEGEPTLLMAQVCELAPATDPVITDGEVTLKEERAHVSLQDEGKPVDLDWILDTGASNHMTGYRDVFSELHTTVRGTVKFGDASRVWIEGRGMVLFACKNGDHCALTSVYYIPKLRSNMVSLG</sequence>
<feature type="domain" description="CCHC-type" evidence="3">
    <location>
        <begin position="160"/>
        <end position="174"/>
    </location>
</feature>
<dbReference type="GO" id="GO:0008270">
    <property type="term" value="F:zinc ion binding"/>
    <property type="evidence" value="ECO:0007669"/>
    <property type="project" value="UniProtKB-KW"/>
</dbReference>
<dbReference type="InterPro" id="IPR054722">
    <property type="entry name" value="PolX-like_BBD"/>
</dbReference>
<accession>Q7XVW3</accession>
<keyword evidence="1" id="KW-0862">Zinc</keyword>
<dbReference type="SUPFAM" id="SSF57756">
    <property type="entry name" value="Retrovirus zinc finger-like domains"/>
    <property type="match status" value="1"/>
</dbReference>
<dbReference type="EMBL" id="AL731615">
    <property type="protein sequence ID" value="CAD40412.3"/>
    <property type="molecule type" value="Genomic_DNA"/>
</dbReference>
<evidence type="ECO:0000313" key="4">
    <source>
        <dbReference type="EMBL" id="CAD40412.3"/>
    </source>
</evidence>
<dbReference type="PROSITE" id="PS50158">
    <property type="entry name" value="ZF_CCHC"/>
    <property type="match status" value="1"/>
</dbReference>
<evidence type="ECO:0000256" key="2">
    <source>
        <dbReference type="SAM" id="MobiDB-lite"/>
    </source>
</evidence>
<proteinExistence type="predicted"/>
<dbReference type="AlphaFoldDB" id="Q7XVW3"/>
<protein>
    <submittedName>
        <fullName evidence="4">OSJNBa0065J03.8 protein</fullName>
    </submittedName>
</protein>
<dbReference type="Pfam" id="PF00098">
    <property type="entry name" value="zf-CCHC"/>
    <property type="match status" value="1"/>
</dbReference>
<evidence type="ECO:0000259" key="3">
    <source>
        <dbReference type="PROSITE" id="PS50158"/>
    </source>
</evidence>
<evidence type="ECO:0000313" key="5">
    <source>
        <dbReference type="Proteomes" id="UP000000763"/>
    </source>
</evidence>
<dbReference type="InterPro" id="IPR036875">
    <property type="entry name" value="Znf_CCHC_sf"/>
</dbReference>
<gene>
    <name evidence="4" type="primary">OSJNBa0065J03.8</name>
</gene>
<reference evidence="5" key="2">
    <citation type="journal article" date="2008" name="Nucleic Acids Res.">
        <title>The rice annotation project database (RAP-DB): 2008 update.</title>
        <authorList>
            <consortium name="The rice annotation project (RAP)"/>
        </authorList>
    </citation>
    <scope>GENOME REANNOTATION</scope>
    <source>
        <strain evidence="5">cv. Nipponbare</strain>
    </source>
</reference>
<reference evidence="5" key="1">
    <citation type="journal article" date="2005" name="Nature">
        <title>The map-based sequence of the rice genome.</title>
        <authorList>
            <consortium name="International rice genome sequencing project (IRGSP)"/>
            <person name="Matsumoto T."/>
            <person name="Wu J."/>
            <person name="Kanamori H."/>
            <person name="Katayose Y."/>
            <person name="Fujisawa M."/>
            <person name="Namiki N."/>
            <person name="Mizuno H."/>
            <person name="Yamamoto K."/>
            <person name="Antonio B.A."/>
            <person name="Baba T."/>
            <person name="Sakata K."/>
            <person name="Nagamura Y."/>
            <person name="Aoki H."/>
            <person name="Arikawa K."/>
            <person name="Arita K."/>
            <person name="Bito T."/>
            <person name="Chiden Y."/>
            <person name="Fujitsuka N."/>
            <person name="Fukunaka R."/>
            <person name="Hamada M."/>
            <person name="Harada C."/>
            <person name="Hayashi A."/>
            <person name="Hijishita S."/>
            <person name="Honda M."/>
            <person name="Hosokawa S."/>
            <person name="Ichikawa Y."/>
            <person name="Idonuma A."/>
            <person name="Iijima M."/>
            <person name="Ikeda M."/>
            <person name="Ikeno M."/>
            <person name="Ito K."/>
            <person name="Ito S."/>
            <person name="Ito T."/>
            <person name="Ito Y."/>
            <person name="Ito Y."/>
            <person name="Iwabuchi A."/>
            <person name="Kamiya K."/>
            <person name="Karasawa W."/>
            <person name="Kurita K."/>
            <person name="Katagiri S."/>
            <person name="Kikuta A."/>
            <person name="Kobayashi H."/>
            <person name="Kobayashi N."/>
            <person name="Machita K."/>
            <person name="Maehara T."/>
            <person name="Masukawa M."/>
            <person name="Mizubayashi T."/>
            <person name="Mukai Y."/>
            <person name="Nagasaki H."/>
            <person name="Nagata Y."/>
            <person name="Naito S."/>
            <person name="Nakashima M."/>
            <person name="Nakama Y."/>
            <person name="Nakamichi Y."/>
            <person name="Nakamura M."/>
            <person name="Meguro A."/>
            <person name="Negishi M."/>
            <person name="Ohta I."/>
            <person name="Ohta T."/>
            <person name="Okamoto M."/>
            <person name="Ono N."/>
            <person name="Saji S."/>
            <person name="Sakaguchi M."/>
            <person name="Sakai K."/>
            <person name="Shibata M."/>
            <person name="Shimokawa T."/>
            <person name="Song J."/>
            <person name="Takazaki Y."/>
            <person name="Terasawa K."/>
            <person name="Tsugane M."/>
            <person name="Tsuji K."/>
            <person name="Ueda S."/>
            <person name="Waki K."/>
            <person name="Yamagata H."/>
            <person name="Yamamoto M."/>
            <person name="Yamamoto S."/>
            <person name="Yamane H."/>
            <person name="Yoshiki S."/>
            <person name="Yoshihara R."/>
            <person name="Yukawa K."/>
            <person name="Zhong H."/>
            <person name="Yano M."/>
            <person name="Yuan Q."/>
            <person name="Ouyang S."/>
            <person name="Liu J."/>
            <person name="Jones K.M."/>
            <person name="Gansberger K."/>
            <person name="Moffat K."/>
            <person name="Hill J."/>
            <person name="Bera J."/>
            <person name="Fadrosh D."/>
            <person name="Jin S."/>
            <person name="Johri S."/>
            <person name="Kim M."/>
            <person name="Overton L."/>
            <person name="Reardon M."/>
            <person name="Tsitrin T."/>
            <person name="Vuong H."/>
            <person name="Weaver B."/>
            <person name="Ciecko A."/>
            <person name="Tallon L."/>
            <person name="Jackson J."/>
            <person name="Pai G."/>
            <person name="Aken S.V."/>
            <person name="Utterback T."/>
            <person name="Reidmuller S."/>
            <person name="Feldblyum T."/>
            <person name="Hsiao J."/>
            <person name="Zismann V."/>
            <person name="Iobst S."/>
            <person name="de Vazeille A.R."/>
            <person name="Buell C.R."/>
            <person name="Ying K."/>
            <person name="Li Y."/>
            <person name="Lu T."/>
            <person name="Huang Y."/>
            <person name="Zhao Q."/>
            <person name="Feng Q."/>
            <person name="Zhang L."/>
            <person name="Zhu J."/>
            <person name="Weng Q."/>
            <person name="Mu J."/>
            <person name="Lu Y."/>
            <person name="Fan D."/>
            <person name="Liu Y."/>
            <person name="Guan J."/>
            <person name="Zhang Y."/>
            <person name="Yu S."/>
            <person name="Liu X."/>
            <person name="Zhang Y."/>
            <person name="Hong G."/>
            <person name="Han B."/>
            <person name="Choisne N."/>
            <person name="Demange N."/>
            <person name="Orjeda G."/>
            <person name="Samain S."/>
            <person name="Cattolico L."/>
            <person name="Pelletier E."/>
            <person name="Couloux A."/>
            <person name="Segurens B."/>
            <person name="Wincker P."/>
            <person name="D'Hont A."/>
            <person name="Scarpelli C."/>
            <person name="Weissenbach J."/>
            <person name="Salanoubat M."/>
            <person name="Quetier F."/>
            <person name="Yu Y."/>
            <person name="Kim H.R."/>
            <person name="Rambo T."/>
            <person name="Currie J."/>
            <person name="Collura K."/>
            <person name="Luo M."/>
            <person name="Yang T."/>
            <person name="Ammiraju J.S.S."/>
            <person name="Engler F."/>
            <person name="Soderlund C."/>
            <person name="Wing R.A."/>
            <person name="Palmer L.E."/>
            <person name="de la Bastide M."/>
            <person name="Spiegel L."/>
            <person name="Nascimento L."/>
            <person name="Zutavern T."/>
            <person name="O'Shaughnessy A."/>
            <person name="Dike S."/>
            <person name="Dedhia N."/>
            <person name="Preston R."/>
            <person name="Balija V."/>
            <person name="McCombie W.R."/>
            <person name="Chow T."/>
            <person name="Chen H."/>
            <person name="Chung M."/>
            <person name="Chen C."/>
            <person name="Shaw J."/>
            <person name="Wu H."/>
            <person name="Hsiao K."/>
            <person name="Chao Y."/>
            <person name="Chu M."/>
            <person name="Cheng C."/>
            <person name="Hour A."/>
            <person name="Lee P."/>
            <person name="Lin S."/>
            <person name="Lin Y."/>
            <person name="Liou J."/>
            <person name="Liu S."/>
            <person name="Hsing Y."/>
            <person name="Raghuvanshi S."/>
            <person name="Mohanty A."/>
            <person name="Bharti A.K."/>
            <person name="Gaur A."/>
            <person name="Gupta V."/>
            <person name="Kumar D."/>
            <person name="Ravi V."/>
            <person name="Vij S."/>
            <person name="Kapur A."/>
            <person name="Khurana P."/>
            <person name="Khurana P."/>
            <person name="Khurana J.P."/>
            <person name="Tyagi A.K."/>
            <person name="Gaikwad K."/>
            <person name="Singh A."/>
            <person name="Dalal V."/>
            <person name="Srivastava S."/>
            <person name="Dixit A."/>
            <person name="Pal A.K."/>
            <person name="Ghazi I.A."/>
            <person name="Yadav M."/>
            <person name="Pandit A."/>
            <person name="Bhargava A."/>
            <person name="Sureshbabu K."/>
            <person name="Batra K."/>
            <person name="Sharma T.R."/>
            <person name="Mohapatra T."/>
            <person name="Singh N.K."/>
            <person name="Messing J."/>
            <person name="Nelson A.B."/>
            <person name="Fuks G."/>
            <person name="Kavchok S."/>
            <person name="Keizer G."/>
            <person name="Linton E."/>
            <person name="Llaca V."/>
            <person name="Song R."/>
            <person name="Tanyolac B."/>
            <person name="Young S."/>
            <person name="Ho-Il K."/>
            <person name="Hahn J.H."/>
            <person name="Sangsakoo G."/>
            <person name="Vanavichit A."/>
            <person name="de Mattos Luiz.A.T."/>
            <person name="Zimmer P.D."/>
            <person name="Malone G."/>
            <person name="Dellagostin O."/>
            <person name="de Oliveira A.C."/>
            <person name="Bevan M."/>
            <person name="Bancroft I."/>
            <person name="Minx P."/>
            <person name="Cordum H."/>
            <person name="Wilson R."/>
            <person name="Cheng Z."/>
            <person name="Jin W."/>
            <person name="Jiang J."/>
            <person name="Leong S.A."/>
            <person name="Iwama H."/>
            <person name="Gojobori T."/>
            <person name="Itoh T."/>
            <person name="Niimura Y."/>
            <person name="Fujii Y."/>
            <person name="Habara T."/>
            <person name="Sakai H."/>
            <person name="Sato Y."/>
            <person name="Wilson G."/>
            <person name="Kumar K."/>
            <person name="McCouch S."/>
            <person name="Juretic N."/>
            <person name="Hoen D."/>
            <person name="Wright S."/>
            <person name="Bruskiewich R."/>
            <person name="Bureau T."/>
            <person name="Miyao A."/>
            <person name="Hirochika H."/>
            <person name="Nishikawa T."/>
            <person name="Kadowaki K."/>
            <person name="Sugiura M."/>
            <person name="Burr B."/>
            <person name="Sasaki T."/>
        </authorList>
    </citation>
    <scope>NUCLEOTIDE SEQUENCE [LARGE SCALE GENOMIC DNA]</scope>
    <source>
        <strain evidence="5">cv. Nipponbare</strain>
    </source>
</reference>
<keyword evidence="1" id="KW-0863">Zinc-finger</keyword>
<dbReference type="Pfam" id="PF22936">
    <property type="entry name" value="Pol_BBD"/>
    <property type="match status" value="1"/>
</dbReference>
<dbReference type="Proteomes" id="UP000000763">
    <property type="component" value="Chromosome 4"/>
</dbReference>
<feature type="region of interest" description="Disordered" evidence="2">
    <location>
        <begin position="104"/>
        <end position="154"/>
    </location>
</feature>
<evidence type="ECO:0000256" key="1">
    <source>
        <dbReference type="PROSITE-ProRule" id="PRU00047"/>
    </source>
</evidence>
<dbReference type="InterPro" id="IPR001878">
    <property type="entry name" value="Znf_CCHC"/>
</dbReference>
<feature type="compositionally biased region" description="Basic and acidic residues" evidence="2">
    <location>
        <begin position="104"/>
        <end position="113"/>
    </location>
</feature>